<sequence>MFSEAFIYRYSTSTSLREIEVTPHYLGLQQKKAPHVRFKILNSTSMLTNASNNT</sequence>
<gene>
    <name evidence="1" type="ORF">SPELUC_LOCUS14531</name>
</gene>
<comment type="caution">
    <text evidence="1">The sequence shown here is derived from an EMBL/GenBank/DDBJ whole genome shotgun (WGS) entry which is preliminary data.</text>
</comment>
<reference evidence="1" key="1">
    <citation type="submission" date="2021-06" db="EMBL/GenBank/DDBJ databases">
        <authorList>
            <person name="Kallberg Y."/>
            <person name="Tangrot J."/>
            <person name="Rosling A."/>
        </authorList>
    </citation>
    <scope>NUCLEOTIDE SEQUENCE</scope>
    <source>
        <strain evidence="1">28 12/20/2015</strain>
    </source>
</reference>
<dbReference type="EMBL" id="CAJVPW010043224">
    <property type="protein sequence ID" value="CAG8751780.1"/>
    <property type="molecule type" value="Genomic_DNA"/>
</dbReference>
<accession>A0ACA9QMB9</accession>
<organism evidence="1 2">
    <name type="scientific">Cetraspora pellucida</name>
    <dbReference type="NCBI Taxonomy" id="1433469"/>
    <lineage>
        <taxon>Eukaryota</taxon>
        <taxon>Fungi</taxon>
        <taxon>Fungi incertae sedis</taxon>
        <taxon>Mucoromycota</taxon>
        <taxon>Glomeromycotina</taxon>
        <taxon>Glomeromycetes</taxon>
        <taxon>Diversisporales</taxon>
        <taxon>Gigasporaceae</taxon>
        <taxon>Cetraspora</taxon>
    </lineage>
</organism>
<proteinExistence type="predicted"/>
<feature type="non-terminal residue" evidence="1">
    <location>
        <position position="54"/>
    </location>
</feature>
<protein>
    <submittedName>
        <fullName evidence="1">8051_t:CDS:1</fullName>
    </submittedName>
</protein>
<keyword evidence="2" id="KW-1185">Reference proteome</keyword>
<evidence type="ECO:0000313" key="1">
    <source>
        <dbReference type="EMBL" id="CAG8751780.1"/>
    </source>
</evidence>
<dbReference type="Proteomes" id="UP000789366">
    <property type="component" value="Unassembled WGS sequence"/>
</dbReference>
<evidence type="ECO:0000313" key="2">
    <source>
        <dbReference type="Proteomes" id="UP000789366"/>
    </source>
</evidence>
<name>A0ACA9QMB9_9GLOM</name>